<evidence type="ECO:0000313" key="2">
    <source>
        <dbReference type="EMBL" id="GER85288.1"/>
    </source>
</evidence>
<dbReference type="Proteomes" id="UP000334820">
    <property type="component" value="Unassembled WGS sequence"/>
</dbReference>
<gene>
    <name evidence="2" type="ORF">KTAU_39230</name>
</gene>
<dbReference type="AlphaFoldDB" id="A0A5J4K9Q4"/>
<keyword evidence="3" id="KW-1185">Reference proteome</keyword>
<organism evidence="2 3">
    <name type="scientific">Thermogemmatispora aurantia</name>
    <dbReference type="NCBI Taxonomy" id="2045279"/>
    <lineage>
        <taxon>Bacteria</taxon>
        <taxon>Bacillati</taxon>
        <taxon>Chloroflexota</taxon>
        <taxon>Ktedonobacteria</taxon>
        <taxon>Thermogemmatisporales</taxon>
        <taxon>Thermogemmatisporaceae</taxon>
        <taxon>Thermogemmatispora</taxon>
    </lineage>
</organism>
<feature type="region of interest" description="Disordered" evidence="1">
    <location>
        <begin position="24"/>
        <end position="53"/>
    </location>
</feature>
<protein>
    <submittedName>
        <fullName evidence="2">Uncharacterized protein</fullName>
    </submittedName>
</protein>
<dbReference type="EMBL" id="BKZV01000007">
    <property type="protein sequence ID" value="GER85288.1"/>
    <property type="molecule type" value="Genomic_DNA"/>
</dbReference>
<comment type="caution">
    <text evidence="2">The sequence shown here is derived from an EMBL/GenBank/DDBJ whole genome shotgun (WGS) entry which is preliminary data.</text>
</comment>
<evidence type="ECO:0000313" key="3">
    <source>
        <dbReference type="Proteomes" id="UP000334820"/>
    </source>
</evidence>
<evidence type="ECO:0000256" key="1">
    <source>
        <dbReference type="SAM" id="MobiDB-lite"/>
    </source>
</evidence>
<reference evidence="2 3" key="1">
    <citation type="journal article" date="2019" name="Int. J. Syst. Evol. Microbiol.">
        <title>Thermogemmatispora aurantia sp. nov. and Thermogemmatispora argillosa sp. nov., within the class Ktedonobacteria, and emended description of the genus Thermogemmatispora.</title>
        <authorList>
            <person name="Zheng Y."/>
            <person name="Wang C.M."/>
            <person name="Sakai Y."/>
            <person name="Abe K."/>
            <person name="Yokota A."/>
            <person name="Yabe S."/>
        </authorList>
    </citation>
    <scope>NUCLEOTIDE SEQUENCE [LARGE SCALE GENOMIC DNA]</scope>
    <source>
        <strain evidence="2 3">A1-2</strain>
    </source>
</reference>
<accession>A0A5J4K9Q4</accession>
<feature type="compositionally biased region" description="Polar residues" evidence="1">
    <location>
        <begin position="38"/>
        <end position="51"/>
    </location>
</feature>
<proteinExistence type="predicted"/>
<name>A0A5J4K9Q4_9CHLR</name>
<sequence>MRVPLFAARLLMAGCMARDQSGLAPIPLTGGSGGSGKDSYQASTARSSNDDAGNALSFADMVAGLGAGGQ</sequence>